<feature type="compositionally biased region" description="Low complexity" evidence="1">
    <location>
        <begin position="321"/>
        <end position="331"/>
    </location>
</feature>
<feature type="compositionally biased region" description="Low complexity" evidence="1">
    <location>
        <begin position="363"/>
        <end position="374"/>
    </location>
</feature>
<feature type="compositionally biased region" description="Low complexity" evidence="1">
    <location>
        <begin position="169"/>
        <end position="179"/>
    </location>
</feature>
<dbReference type="SUPFAM" id="SSF48464">
    <property type="entry name" value="ENTH/VHS domain"/>
    <property type="match status" value="1"/>
</dbReference>
<evidence type="ECO:0000256" key="1">
    <source>
        <dbReference type="SAM" id="MobiDB-lite"/>
    </source>
</evidence>
<dbReference type="Gene3D" id="1.25.40.90">
    <property type="match status" value="1"/>
</dbReference>
<dbReference type="GO" id="GO:0030276">
    <property type="term" value="F:clathrin binding"/>
    <property type="evidence" value="ECO:0007669"/>
    <property type="project" value="TreeGrafter"/>
</dbReference>
<accession>A0AAN7I0G9</accession>
<reference evidence="3 4" key="1">
    <citation type="submission" date="2022-11" db="EMBL/GenBank/DDBJ databases">
        <title>Mucor velutinosus strain NIH1002 WGS.</title>
        <authorList>
            <person name="Subramanian P."/>
            <person name="Mullikin J.C."/>
            <person name="Segre J.A."/>
            <person name="Zelazny A.M."/>
        </authorList>
    </citation>
    <scope>NUCLEOTIDE SEQUENCE [LARGE SCALE GENOMIC DNA]</scope>
    <source>
        <strain evidence="3 4">NIH1002</strain>
    </source>
</reference>
<dbReference type="SMART" id="SM00273">
    <property type="entry name" value="ENTH"/>
    <property type="match status" value="1"/>
</dbReference>
<dbReference type="Pfam" id="PF01417">
    <property type="entry name" value="ENTH"/>
    <property type="match status" value="1"/>
</dbReference>
<gene>
    <name evidence="3" type="ORF">ATC70_010597</name>
</gene>
<dbReference type="AlphaFoldDB" id="A0AAN7I0G9"/>
<organism evidence="3 4">
    <name type="scientific">Mucor velutinosus</name>
    <dbReference type="NCBI Taxonomy" id="708070"/>
    <lineage>
        <taxon>Eukaryota</taxon>
        <taxon>Fungi</taxon>
        <taxon>Fungi incertae sedis</taxon>
        <taxon>Mucoromycota</taxon>
        <taxon>Mucoromycotina</taxon>
        <taxon>Mucoromycetes</taxon>
        <taxon>Mucorales</taxon>
        <taxon>Mucorineae</taxon>
        <taxon>Mucoraceae</taxon>
        <taxon>Mucor</taxon>
    </lineage>
</organism>
<dbReference type="EMBL" id="JASEJX010000014">
    <property type="protein sequence ID" value="KAK4515646.1"/>
    <property type="molecule type" value="Genomic_DNA"/>
</dbReference>
<feature type="compositionally biased region" description="Polar residues" evidence="1">
    <location>
        <begin position="386"/>
        <end position="434"/>
    </location>
</feature>
<dbReference type="RefSeq" id="XP_064682312.1">
    <property type="nucleotide sequence ID" value="XM_064829810.1"/>
</dbReference>
<dbReference type="GO" id="GO:0030125">
    <property type="term" value="C:clathrin vesicle coat"/>
    <property type="evidence" value="ECO:0007669"/>
    <property type="project" value="TreeGrafter"/>
</dbReference>
<comment type="caution">
    <text evidence="3">The sequence shown here is derived from an EMBL/GenBank/DDBJ whole genome shotgun (WGS) entry which is preliminary data.</text>
</comment>
<dbReference type="PANTHER" id="PTHR12276">
    <property type="entry name" value="EPSIN/ENT-RELATED"/>
    <property type="match status" value="1"/>
</dbReference>
<feature type="compositionally biased region" description="Polar residues" evidence="1">
    <location>
        <begin position="332"/>
        <end position="349"/>
    </location>
</feature>
<dbReference type="FunFam" id="1.25.40.90:FF:000006">
    <property type="entry name" value="Clathrin interactor 1"/>
    <property type="match status" value="1"/>
</dbReference>
<feature type="compositionally biased region" description="Low complexity" evidence="1">
    <location>
        <begin position="435"/>
        <end position="452"/>
    </location>
</feature>
<dbReference type="CDD" id="cd16992">
    <property type="entry name" value="ENTH_Ent3"/>
    <property type="match status" value="1"/>
</dbReference>
<feature type="compositionally biased region" description="Polar residues" evidence="1">
    <location>
        <begin position="280"/>
        <end position="294"/>
    </location>
</feature>
<proteinExistence type="predicted"/>
<feature type="domain" description="ENTH" evidence="2">
    <location>
        <begin position="24"/>
        <end position="157"/>
    </location>
</feature>
<dbReference type="PROSITE" id="PS50942">
    <property type="entry name" value="ENTH"/>
    <property type="match status" value="1"/>
</dbReference>
<evidence type="ECO:0000259" key="2">
    <source>
        <dbReference type="PROSITE" id="PS50942"/>
    </source>
</evidence>
<dbReference type="InterPro" id="IPR008942">
    <property type="entry name" value="ENTH_VHS"/>
</dbReference>
<dbReference type="GO" id="GO:0005886">
    <property type="term" value="C:plasma membrane"/>
    <property type="evidence" value="ECO:0007669"/>
    <property type="project" value="TreeGrafter"/>
</dbReference>
<dbReference type="GO" id="GO:0006897">
    <property type="term" value="P:endocytosis"/>
    <property type="evidence" value="ECO:0007669"/>
    <property type="project" value="TreeGrafter"/>
</dbReference>
<dbReference type="GO" id="GO:0005829">
    <property type="term" value="C:cytosol"/>
    <property type="evidence" value="ECO:0007669"/>
    <property type="project" value="GOC"/>
</dbReference>
<dbReference type="GO" id="GO:0005543">
    <property type="term" value="F:phospholipid binding"/>
    <property type="evidence" value="ECO:0007669"/>
    <property type="project" value="TreeGrafter"/>
</dbReference>
<dbReference type="InterPro" id="IPR013809">
    <property type="entry name" value="ENTH"/>
</dbReference>
<evidence type="ECO:0000313" key="4">
    <source>
        <dbReference type="Proteomes" id="UP001304243"/>
    </source>
</evidence>
<protein>
    <recommendedName>
        <fullName evidence="2">ENTH domain-containing protein</fullName>
    </recommendedName>
</protein>
<dbReference type="GeneID" id="89954283"/>
<feature type="region of interest" description="Disordered" evidence="1">
    <location>
        <begin position="157"/>
        <end position="179"/>
    </location>
</feature>
<dbReference type="GO" id="GO:0006895">
    <property type="term" value="P:Golgi to endosome transport"/>
    <property type="evidence" value="ECO:0007669"/>
    <property type="project" value="TreeGrafter"/>
</dbReference>
<evidence type="ECO:0000313" key="3">
    <source>
        <dbReference type="EMBL" id="KAK4515646.1"/>
    </source>
</evidence>
<dbReference type="GO" id="GO:0005768">
    <property type="term" value="C:endosome"/>
    <property type="evidence" value="ECO:0007669"/>
    <property type="project" value="TreeGrafter"/>
</dbReference>
<keyword evidence="4" id="KW-1185">Reference proteome</keyword>
<dbReference type="Proteomes" id="UP001304243">
    <property type="component" value="Unassembled WGS sequence"/>
</dbReference>
<dbReference type="PANTHER" id="PTHR12276:SF45">
    <property type="entry name" value="CLATHRIN INTERACTOR 1"/>
    <property type="match status" value="1"/>
</dbReference>
<name>A0AAN7I0G9_9FUNG</name>
<sequence length="458" mass="50703">MNSLSNFQIPDAWEVKDVVNKLKSVVLNYTEMEAKVHEATNNEPWGASSTLMQEIAQGTYNYQYFNEIMPTVYRRFTEKESKQWRQIYKALVLLEYLIKNGSERVVDDARSHVSMIKVMRNFYYIDDKGKDEGLNVRNRAKEIVELLGNTDKIRSERKLAKKNRNKYTGVGSDSSGGMRSMGLGSAGYGGGSKYVGFGSDSYSGGGGISFNGDALSFGEETPYPHQSGRYDEDDEDQGGYRSDSNEDASASSKRATTTDDFDTKQSNDDDWGDFTWGEPTASTQETKPGGNNSILDDDFADFQHAVADEPVQTAAPKKSQQQDLFDLLGDDASTTPVTPSAAHPQQQSLHMFETKQPMVPSSQQHQQQQQQQQQPPKQEEKKVEASTPTGMWAQASNFVSLDSLGKKSNNTTQSTGPSMNALKNTSVQADWNNWASNNPTKPAAPPAKASSPFDDLLF</sequence>
<feature type="region of interest" description="Disordered" evidence="1">
    <location>
        <begin position="213"/>
        <end position="458"/>
    </location>
</feature>